<accession>A0ABQ5IEV6</accession>
<evidence type="ECO:0000313" key="1">
    <source>
        <dbReference type="EMBL" id="GJT98204.1"/>
    </source>
</evidence>
<comment type="caution">
    <text evidence="1">The sequence shown here is derived from an EMBL/GenBank/DDBJ whole genome shotgun (WGS) entry which is preliminary data.</text>
</comment>
<dbReference type="Proteomes" id="UP001151760">
    <property type="component" value="Unassembled WGS sequence"/>
</dbReference>
<reference evidence="1" key="1">
    <citation type="journal article" date="2022" name="Int. J. Mol. Sci.">
        <title>Draft Genome of Tanacetum Coccineum: Genomic Comparison of Closely Related Tanacetum-Family Plants.</title>
        <authorList>
            <person name="Yamashiro T."/>
            <person name="Shiraishi A."/>
            <person name="Nakayama K."/>
            <person name="Satake H."/>
        </authorList>
    </citation>
    <scope>NUCLEOTIDE SEQUENCE</scope>
</reference>
<protein>
    <recommendedName>
        <fullName evidence="3">Reverse transcriptase domain-containing protein</fullName>
    </recommendedName>
</protein>
<evidence type="ECO:0008006" key="3">
    <source>
        <dbReference type="Google" id="ProtNLM"/>
    </source>
</evidence>
<name>A0ABQ5IEV6_9ASTR</name>
<proteinExistence type="predicted"/>
<gene>
    <name evidence="1" type="ORF">Tco_1093722</name>
</gene>
<organism evidence="1 2">
    <name type="scientific">Tanacetum coccineum</name>
    <dbReference type="NCBI Taxonomy" id="301880"/>
    <lineage>
        <taxon>Eukaryota</taxon>
        <taxon>Viridiplantae</taxon>
        <taxon>Streptophyta</taxon>
        <taxon>Embryophyta</taxon>
        <taxon>Tracheophyta</taxon>
        <taxon>Spermatophyta</taxon>
        <taxon>Magnoliopsida</taxon>
        <taxon>eudicotyledons</taxon>
        <taxon>Gunneridae</taxon>
        <taxon>Pentapetalae</taxon>
        <taxon>asterids</taxon>
        <taxon>campanulids</taxon>
        <taxon>Asterales</taxon>
        <taxon>Asteraceae</taxon>
        <taxon>Asteroideae</taxon>
        <taxon>Anthemideae</taxon>
        <taxon>Anthemidinae</taxon>
        <taxon>Tanacetum</taxon>
    </lineage>
</organism>
<dbReference type="EMBL" id="BQNB010020652">
    <property type="protein sequence ID" value="GJT98204.1"/>
    <property type="molecule type" value="Genomic_DNA"/>
</dbReference>
<sequence>MPINVLMRMHRSNPTEGYAEQLWVPPILAKHFELKHSLINMMTSDQFFGLEKDNPHDHIRMGPVNKISFIHSLIMSFNQFANNFDTFYNALHPTDQDSFEILRSGRQSFGKKYSDVVENYQENKSKRDSEGDIIVNLLNLDKTKDLPPYHDNPLSDSTTSSSPSLLISETSDYSLEKFANELAHFTFPPELDYLPLKTESIFGKKSICLNHDPYRGNGFYSRRYRVGKNSPDENHVETLSRDVPPMNMHIEFTHPHHYVMDK</sequence>
<reference evidence="1" key="2">
    <citation type="submission" date="2022-01" db="EMBL/GenBank/DDBJ databases">
        <authorList>
            <person name="Yamashiro T."/>
            <person name="Shiraishi A."/>
            <person name="Satake H."/>
            <person name="Nakayama K."/>
        </authorList>
    </citation>
    <scope>NUCLEOTIDE SEQUENCE</scope>
</reference>
<evidence type="ECO:0000313" key="2">
    <source>
        <dbReference type="Proteomes" id="UP001151760"/>
    </source>
</evidence>
<keyword evidence="2" id="KW-1185">Reference proteome</keyword>